<evidence type="ECO:0000313" key="2">
    <source>
        <dbReference type="Proteomes" id="UP000219336"/>
    </source>
</evidence>
<dbReference type="AlphaFoldDB" id="A0A240ELU4"/>
<organism evidence="1 2">
    <name type="scientific">Vibrio thalassae</name>
    <dbReference type="NCBI Taxonomy" id="1243014"/>
    <lineage>
        <taxon>Bacteria</taxon>
        <taxon>Pseudomonadati</taxon>
        <taxon>Pseudomonadota</taxon>
        <taxon>Gammaproteobacteria</taxon>
        <taxon>Vibrionales</taxon>
        <taxon>Vibrionaceae</taxon>
        <taxon>Vibrio</taxon>
    </lineage>
</organism>
<reference evidence="2" key="1">
    <citation type="submission" date="2016-06" db="EMBL/GenBank/DDBJ databases">
        <authorList>
            <person name="Rodrigo-Torres L."/>
            <person name="Arahal R.D."/>
            <person name="Lucena T."/>
        </authorList>
    </citation>
    <scope>NUCLEOTIDE SEQUENCE [LARGE SCALE GENOMIC DNA]</scope>
    <source>
        <strain evidence="2">CECT8203</strain>
    </source>
</reference>
<keyword evidence="2" id="KW-1185">Reference proteome</keyword>
<gene>
    <name evidence="1" type="ORF">VTH8203_02766</name>
</gene>
<name>A0A240ELU4_9VIBR</name>
<dbReference type="Pfam" id="PF11225">
    <property type="entry name" value="DUF3024"/>
    <property type="match status" value="1"/>
</dbReference>
<dbReference type="InterPro" id="IPR021388">
    <property type="entry name" value="DUF3024"/>
</dbReference>
<sequence length="143" mass="16287">MIAVWCGALTNFAKSSYIKRIVSQKVGYMTLIEMSQCRLERCAEIVCSNRNKSMPVELGKSLFEMVEHGVLFSKAHYLLDSSSSSYTSVVAKVLFDSSNREWSILVPDEDEGDNWMSYPFLGKSSDLTAVMREIEKDPKAYFW</sequence>
<evidence type="ECO:0008006" key="3">
    <source>
        <dbReference type="Google" id="ProtNLM"/>
    </source>
</evidence>
<accession>A0A240ELU4</accession>
<proteinExistence type="predicted"/>
<dbReference type="EMBL" id="OANU01000047">
    <property type="protein sequence ID" value="SNX49129.1"/>
    <property type="molecule type" value="Genomic_DNA"/>
</dbReference>
<dbReference type="Proteomes" id="UP000219336">
    <property type="component" value="Unassembled WGS sequence"/>
</dbReference>
<evidence type="ECO:0000313" key="1">
    <source>
        <dbReference type="EMBL" id="SNX49129.1"/>
    </source>
</evidence>
<protein>
    <recommendedName>
        <fullName evidence="3">DUF3024 domain-containing protein</fullName>
    </recommendedName>
</protein>